<accession>A0A1E5H056</accession>
<dbReference type="OrthoDB" id="2194693at2"/>
<dbReference type="Proteomes" id="UP000095094">
    <property type="component" value="Unassembled WGS sequence"/>
</dbReference>
<dbReference type="Pfam" id="PF04740">
    <property type="entry name" value="LXG"/>
    <property type="match status" value="1"/>
</dbReference>
<feature type="domain" description="LXG" evidence="2">
    <location>
        <begin position="1"/>
        <end position="226"/>
    </location>
</feature>
<evidence type="ECO:0000256" key="1">
    <source>
        <dbReference type="ARBA" id="ARBA00034117"/>
    </source>
</evidence>
<evidence type="ECO:0000313" key="4">
    <source>
        <dbReference type="Proteomes" id="UP000095094"/>
    </source>
</evidence>
<dbReference type="PATRIC" id="fig|332950.4.peg.3272"/>
<sequence length="226" mass="24759">MGFYVDTAEMKKAVEEYQKLSKTAQSQLNTAKNAMNGIINSNAMSGKVRQAISADINNNQNAVLVGLKSSYLAVEMELHQAYQDFKGTTGESSDSAVLSEEVLIKAKSDIDKMKQTYQEQVKSFQSVYSSISDLISLSASKSDFNQVADATKKYADEIIKKVNQFDSKQGNSANEDMIQSLNIQIKSAQKVGGLSYTDPRFLAFANSTALADNVQAFQKNVTEADK</sequence>
<dbReference type="PROSITE" id="PS51756">
    <property type="entry name" value="LXG"/>
    <property type="match status" value="1"/>
</dbReference>
<protein>
    <recommendedName>
        <fullName evidence="2">LXG domain-containing protein</fullName>
    </recommendedName>
</protein>
<evidence type="ECO:0000259" key="2">
    <source>
        <dbReference type="PROSITE" id="PS51756"/>
    </source>
</evidence>
<dbReference type="EMBL" id="MIJY01000006">
    <property type="protein sequence ID" value="OEG18369.1"/>
    <property type="molecule type" value="Genomic_DNA"/>
</dbReference>
<proteinExistence type="inferred from homology"/>
<name>A0A1E5H056_9ENTE</name>
<comment type="similarity">
    <text evidence="1">In the N-terminal section; belongs to the LXG family.</text>
</comment>
<dbReference type="AlphaFoldDB" id="A0A1E5H056"/>
<evidence type="ECO:0000313" key="3">
    <source>
        <dbReference type="EMBL" id="OEG18369.1"/>
    </source>
</evidence>
<keyword evidence="4" id="KW-1185">Reference proteome</keyword>
<organism evidence="3 4">
    <name type="scientific">Enterococcus termitis</name>
    <dbReference type="NCBI Taxonomy" id="332950"/>
    <lineage>
        <taxon>Bacteria</taxon>
        <taxon>Bacillati</taxon>
        <taxon>Bacillota</taxon>
        <taxon>Bacilli</taxon>
        <taxon>Lactobacillales</taxon>
        <taxon>Enterococcaceae</taxon>
        <taxon>Enterococcus</taxon>
    </lineage>
</organism>
<gene>
    <name evidence="3" type="ORF">BCR25_16195</name>
</gene>
<dbReference type="RefSeq" id="WP_069662589.1">
    <property type="nucleotide sequence ID" value="NZ_JBHUJJ010000001.1"/>
</dbReference>
<comment type="caution">
    <text evidence="3">The sequence shown here is derived from an EMBL/GenBank/DDBJ whole genome shotgun (WGS) entry which is preliminary data.</text>
</comment>
<reference evidence="4" key="1">
    <citation type="submission" date="2016-09" db="EMBL/GenBank/DDBJ databases">
        <authorList>
            <person name="Gulvik C.A."/>
        </authorList>
    </citation>
    <scope>NUCLEOTIDE SEQUENCE [LARGE SCALE GENOMIC DNA]</scope>
    <source>
        <strain evidence="4">LMG 8895</strain>
    </source>
</reference>
<dbReference type="InterPro" id="IPR006829">
    <property type="entry name" value="LXG_dom"/>
</dbReference>